<evidence type="ECO:0000313" key="1">
    <source>
        <dbReference type="EMBL" id="MPN11825.1"/>
    </source>
</evidence>
<organism evidence="1">
    <name type="scientific">bioreactor metagenome</name>
    <dbReference type="NCBI Taxonomy" id="1076179"/>
    <lineage>
        <taxon>unclassified sequences</taxon>
        <taxon>metagenomes</taxon>
        <taxon>ecological metagenomes</taxon>
    </lineage>
</organism>
<dbReference type="AlphaFoldDB" id="A0A645FBT4"/>
<protein>
    <submittedName>
        <fullName evidence="1">Uncharacterized protein</fullName>
    </submittedName>
</protein>
<comment type="caution">
    <text evidence="1">The sequence shown here is derived from an EMBL/GenBank/DDBJ whole genome shotgun (WGS) entry which is preliminary data.</text>
</comment>
<name>A0A645FBT4_9ZZZZ</name>
<sequence length="42" mass="4952">MHRHDHEWSHTVHTRSISFNDVLIPEGTELGPKQVIFNKDNK</sequence>
<accession>A0A645FBT4</accession>
<reference evidence="1" key="1">
    <citation type="submission" date="2019-08" db="EMBL/GenBank/DDBJ databases">
        <authorList>
            <person name="Kucharzyk K."/>
            <person name="Murdoch R.W."/>
            <person name="Higgins S."/>
            <person name="Loffler F."/>
        </authorList>
    </citation>
    <scope>NUCLEOTIDE SEQUENCE</scope>
</reference>
<dbReference type="EMBL" id="VSSQ01058093">
    <property type="protein sequence ID" value="MPN11825.1"/>
    <property type="molecule type" value="Genomic_DNA"/>
</dbReference>
<proteinExistence type="predicted"/>
<gene>
    <name evidence="1" type="ORF">SDC9_159133</name>
</gene>